<name>A0ABW0HT84_9BACL</name>
<dbReference type="RefSeq" id="WP_378134508.1">
    <property type="nucleotide sequence ID" value="NZ_JBHSMI010000026.1"/>
</dbReference>
<reference evidence="4" key="1">
    <citation type="journal article" date="2019" name="Int. J. Syst. Evol. Microbiol.">
        <title>The Global Catalogue of Microorganisms (GCM) 10K type strain sequencing project: providing services to taxonomists for standard genome sequencing and annotation.</title>
        <authorList>
            <consortium name="The Broad Institute Genomics Platform"/>
            <consortium name="The Broad Institute Genome Sequencing Center for Infectious Disease"/>
            <person name="Wu L."/>
            <person name="Ma J."/>
        </authorList>
    </citation>
    <scope>NUCLEOTIDE SEQUENCE [LARGE SCALE GENOMIC DNA]</scope>
    <source>
        <strain evidence="4">CGMCC 1.18575</strain>
    </source>
</reference>
<proteinExistence type="predicted"/>
<feature type="domain" description="DUF3322" evidence="2">
    <location>
        <begin position="52"/>
        <end position="201"/>
    </location>
</feature>
<dbReference type="InterPro" id="IPR024534">
    <property type="entry name" value="JetD_C"/>
</dbReference>
<dbReference type="Gene3D" id="3.40.1360.10">
    <property type="match status" value="1"/>
</dbReference>
<dbReference type="SUPFAM" id="SSF56726">
    <property type="entry name" value="DNA topoisomerase IV, alpha subunit"/>
    <property type="match status" value="1"/>
</dbReference>
<dbReference type="InterPro" id="IPR036078">
    <property type="entry name" value="Spo11/TopoVI_A_sf"/>
</dbReference>
<gene>
    <name evidence="3" type="ORF">ACFPOF_16335</name>
</gene>
<keyword evidence="4" id="KW-1185">Reference proteome</keyword>
<dbReference type="InterPro" id="IPR024537">
    <property type="entry name" value="DUF3322"/>
</dbReference>
<evidence type="ECO:0000313" key="4">
    <source>
        <dbReference type="Proteomes" id="UP001596113"/>
    </source>
</evidence>
<dbReference type="Proteomes" id="UP001596113">
    <property type="component" value="Unassembled WGS sequence"/>
</dbReference>
<sequence>MDEQSFKEAFAKRLLQELLGKYERSGGFLGGGEAQLVTRAKRPQLSLQVDPFGEDYGDEMDFRKKEWMNETVVELERRGVLTLVWQRYREGQDVAKVYLMPEAVHKAYSLADVTPKNEKTERMLRLLKPLEEHPWEWVRSWFEKIAAALSGRKSGGLDLDDPQRASDLASVLCALPGLDADVPKRLFSLSMFGDTKYFERNVESSLLSLLRQHYFSEGMERDEELLESVGIVQNPAFVYVCGPLQLIVNDRATETGTLPGGIALSQETIRRIVRMEIAGAARIVTIENLTSYHQWITRHADRQDLLTVYTGGFPSRTAQQFFAKLSKAAFLADIPVFHWGDMDVGGIRIFEYMRHQYFPKLTPLYMNEEIFLRYSDRGIPVSASYLAKIATLADDASYGEWAGLLRLMEHMQIRIEQENVVPD</sequence>
<evidence type="ECO:0000259" key="1">
    <source>
        <dbReference type="Pfam" id="PF09983"/>
    </source>
</evidence>
<evidence type="ECO:0000259" key="2">
    <source>
        <dbReference type="Pfam" id="PF11795"/>
    </source>
</evidence>
<dbReference type="EMBL" id="JBHSMI010000026">
    <property type="protein sequence ID" value="MFC5404309.1"/>
    <property type="molecule type" value="Genomic_DNA"/>
</dbReference>
<evidence type="ECO:0000313" key="3">
    <source>
        <dbReference type="EMBL" id="MFC5404309.1"/>
    </source>
</evidence>
<comment type="caution">
    <text evidence="3">The sequence shown here is derived from an EMBL/GenBank/DDBJ whole genome shotgun (WGS) entry which is preliminary data.</text>
</comment>
<dbReference type="Pfam" id="PF11795">
    <property type="entry name" value="DUF3322"/>
    <property type="match status" value="1"/>
</dbReference>
<organism evidence="3 4">
    <name type="scientific">Cohnella soli</name>
    <dbReference type="NCBI Taxonomy" id="425005"/>
    <lineage>
        <taxon>Bacteria</taxon>
        <taxon>Bacillati</taxon>
        <taxon>Bacillota</taxon>
        <taxon>Bacilli</taxon>
        <taxon>Bacillales</taxon>
        <taxon>Paenibacillaceae</taxon>
        <taxon>Cohnella</taxon>
    </lineage>
</organism>
<feature type="domain" description="Wadjet protein JetD C-terminal" evidence="1">
    <location>
        <begin position="264"/>
        <end position="420"/>
    </location>
</feature>
<accession>A0ABW0HT84</accession>
<protein>
    <submittedName>
        <fullName evidence="3">Wadjet anti-phage system protein JetD domain-containing protein</fullName>
    </submittedName>
</protein>
<dbReference type="Pfam" id="PF09983">
    <property type="entry name" value="JetD_C"/>
    <property type="match status" value="1"/>
</dbReference>